<dbReference type="SUPFAM" id="SSF56601">
    <property type="entry name" value="beta-lactamase/transpeptidase-like"/>
    <property type="match status" value="1"/>
</dbReference>
<proteinExistence type="inferred from homology"/>
<keyword evidence="3 4" id="KW-0472">Membrane</keyword>
<dbReference type="Gene3D" id="3.40.710.10">
    <property type="entry name" value="DD-peptidase/beta-lactamase superfamily"/>
    <property type="match status" value="1"/>
</dbReference>
<evidence type="ECO:0000313" key="7">
    <source>
        <dbReference type="EMBL" id="ABW25891.1"/>
    </source>
</evidence>
<accession>B0BYK6</accession>
<dbReference type="InterPro" id="IPR001460">
    <property type="entry name" value="PCN-bd_Tpept"/>
</dbReference>
<dbReference type="RefSeq" id="WP_012161469.1">
    <property type="nucleotide sequence ID" value="NC_009925.1"/>
</dbReference>
<feature type="transmembrane region" description="Helical" evidence="4">
    <location>
        <begin position="32"/>
        <end position="54"/>
    </location>
</feature>
<evidence type="ECO:0000256" key="3">
    <source>
        <dbReference type="ARBA" id="ARBA00023136"/>
    </source>
</evidence>
<feature type="domain" description="Penicillin-binding protein dimerisation" evidence="6">
    <location>
        <begin position="83"/>
        <end position="192"/>
    </location>
</feature>
<evidence type="ECO:0000256" key="4">
    <source>
        <dbReference type="SAM" id="Phobius"/>
    </source>
</evidence>
<dbReference type="Pfam" id="PF03717">
    <property type="entry name" value="PBP_dimer"/>
    <property type="match status" value="1"/>
</dbReference>
<dbReference type="AlphaFoldDB" id="B0BYK6"/>
<dbReference type="OrthoDB" id="9770103at2"/>
<evidence type="ECO:0000256" key="2">
    <source>
        <dbReference type="ARBA" id="ARBA00007171"/>
    </source>
</evidence>
<name>B0BYK6_ACAM1</name>
<dbReference type="GO" id="GO:0005886">
    <property type="term" value="C:plasma membrane"/>
    <property type="evidence" value="ECO:0007669"/>
    <property type="project" value="TreeGrafter"/>
</dbReference>
<dbReference type="Proteomes" id="UP000000268">
    <property type="component" value="Chromosome"/>
</dbReference>
<dbReference type="PANTHER" id="PTHR30627:SF1">
    <property type="entry name" value="PEPTIDOGLYCAN D,D-TRANSPEPTIDASE FTSI"/>
    <property type="match status" value="1"/>
</dbReference>
<evidence type="ECO:0000313" key="8">
    <source>
        <dbReference type="Proteomes" id="UP000000268"/>
    </source>
</evidence>
<dbReference type="GO" id="GO:0071555">
    <property type="term" value="P:cell wall organization"/>
    <property type="evidence" value="ECO:0007669"/>
    <property type="project" value="TreeGrafter"/>
</dbReference>
<reference evidence="7 8" key="1">
    <citation type="journal article" date="2008" name="Proc. Natl. Acad. Sci. U.S.A.">
        <title>Niche adaptation and genome expansion in the chlorophyll d-producing cyanobacterium Acaryochloris marina.</title>
        <authorList>
            <person name="Swingley W.D."/>
            <person name="Chen M."/>
            <person name="Cheung P.C."/>
            <person name="Conrad A.L."/>
            <person name="Dejesa L.C."/>
            <person name="Hao J."/>
            <person name="Honchak B.M."/>
            <person name="Karbach L.E."/>
            <person name="Kurdoglu A."/>
            <person name="Lahiri S."/>
            <person name="Mastrian S.D."/>
            <person name="Miyashita H."/>
            <person name="Page L."/>
            <person name="Ramakrishna P."/>
            <person name="Satoh S."/>
            <person name="Sattley W.M."/>
            <person name="Shimada Y."/>
            <person name="Taylor H.L."/>
            <person name="Tomo T."/>
            <person name="Tsuchiya T."/>
            <person name="Wang Z.T."/>
            <person name="Raymond J."/>
            <person name="Mimuro M."/>
            <person name="Blankenship R.E."/>
            <person name="Touchman J.W."/>
        </authorList>
    </citation>
    <scope>NUCLEOTIDE SEQUENCE [LARGE SCALE GENOMIC DNA]</scope>
    <source>
        <strain evidence="8">MBIC 11017</strain>
    </source>
</reference>
<dbReference type="InterPro" id="IPR012338">
    <property type="entry name" value="Beta-lactam/transpept-like"/>
</dbReference>
<dbReference type="InterPro" id="IPR050515">
    <property type="entry name" value="Beta-lactam/transpept"/>
</dbReference>
<protein>
    <submittedName>
        <fullName evidence="7">Penicillin-binding protein, putative</fullName>
    </submittedName>
</protein>
<feature type="domain" description="Penicillin-binding protein transpeptidase" evidence="5">
    <location>
        <begin position="266"/>
        <end position="575"/>
    </location>
</feature>
<dbReference type="eggNOG" id="COG0768">
    <property type="taxonomic scope" value="Bacteria"/>
</dbReference>
<dbReference type="PANTHER" id="PTHR30627">
    <property type="entry name" value="PEPTIDOGLYCAN D,D-TRANSPEPTIDASE"/>
    <property type="match status" value="1"/>
</dbReference>
<dbReference type="InterPro" id="IPR005311">
    <property type="entry name" value="PBP_dimer"/>
</dbReference>
<dbReference type="KEGG" id="amr:AM1_0847"/>
<comment type="similarity">
    <text evidence="2">Belongs to the transpeptidase family.</text>
</comment>
<dbReference type="Gene3D" id="3.30.450.330">
    <property type="match status" value="1"/>
</dbReference>
<dbReference type="EMBL" id="CP000828">
    <property type="protein sequence ID" value="ABW25891.1"/>
    <property type="molecule type" value="Genomic_DNA"/>
</dbReference>
<evidence type="ECO:0000259" key="6">
    <source>
        <dbReference type="Pfam" id="PF03717"/>
    </source>
</evidence>
<evidence type="ECO:0000256" key="1">
    <source>
        <dbReference type="ARBA" id="ARBA00004370"/>
    </source>
</evidence>
<dbReference type="InterPro" id="IPR036138">
    <property type="entry name" value="PBP_dimer_sf"/>
</dbReference>
<dbReference type="GO" id="GO:0008658">
    <property type="term" value="F:penicillin binding"/>
    <property type="evidence" value="ECO:0007669"/>
    <property type="project" value="InterPro"/>
</dbReference>
<dbReference type="HOGENOM" id="CLU_009289_6_2_3"/>
<keyword evidence="4" id="KW-0812">Transmembrane</keyword>
<sequence length="599" mass="65601">MPTPSHPIQDRRAAIKARIQTKQPHRVPNQRLRLFLVWLVVFGGIVGLLARLVYLQVSAAPFLRTKAQNQQLGSLPERTFRYPIVDSQGNLLAKDEPVFRLFAHPFLFQKQPDEIAQALAPVLDRSSDSLMELFKTGESGIPIGYRLSETEAEKINNLYLDGLEITREWQRVYPQSELTSGLVGYVNTENQGQSGIEYSQQPLLKGDPIPLLVARDGQGKLLPDRFPLESLNANDLTLKLTLDTRLQRSARQALHKKMAEFRAKRGTVIVMDVEDGSLKALASEPSFNPQRYFEANTELFKNWAISDLYEPGSTFKPINIAIALESNAIKADSVFHDGGQITVGGWPINNADNSGHGNLSITGILEYSSNVGMVHVMQRMDRSAYYNYLKKIGIGQITGTDLPFETPGQFKDKQQFLDYPIEAATAAFGQGFSVTPLQMAQLHAAIANGGELVTPHVVDGLYNPAGKKTKGLNLIQPRRIFSKNTAAKVRTMMGSVVQNGTGKPAKIPGYRLGGKTGTAQKADSGTYSNARITSFVASFPLESPKYVVLAVVDEPQGGNAYGSTVAAPVVKSVLETLISVKGIPPSHPAELKAKPKPSR</sequence>
<keyword evidence="8" id="KW-1185">Reference proteome</keyword>
<keyword evidence="4" id="KW-1133">Transmembrane helix</keyword>
<comment type="subcellular location">
    <subcellularLocation>
        <location evidence="1">Membrane</location>
    </subcellularLocation>
</comment>
<gene>
    <name evidence="7" type="ordered locus">AM1_0847</name>
</gene>
<evidence type="ECO:0000259" key="5">
    <source>
        <dbReference type="Pfam" id="PF00905"/>
    </source>
</evidence>
<dbReference type="Pfam" id="PF00905">
    <property type="entry name" value="Transpeptidase"/>
    <property type="match status" value="1"/>
</dbReference>
<dbReference type="STRING" id="329726.AM1_0847"/>
<organism evidence="7 8">
    <name type="scientific">Acaryochloris marina (strain MBIC 11017)</name>
    <dbReference type="NCBI Taxonomy" id="329726"/>
    <lineage>
        <taxon>Bacteria</taxon>
        <taxon>Bacillati</taxon>
        <taxon>Cyanobacteriota</taxon>
        <taxon>Cyanophyceae</taxon>
        <taxon>Acaryochloridales</taxon>
        <taxon>Acaryochloridaceae</taxon>
        <taxon>Acaryochloris</taxon>
    </lineage>
</organism>
<dbReference type="SUPFAM" id="SSF56519">
    <property type="entry name" value="Penicillin binding protein dimerisation domain"/>
    <property type="match status" value="1"/>
</dbReference>
<dbReference type="Gene3D" id="3.90.1310.10">
    <property type="entry name" value="Penicillin-binding protein 2a (Domain 2)"/>
    <property type="match status" value="1"/>
</dbReference>